<reference evidence="3" key="2">
    <citation type="submission" date="2020-09" db="EMBL/GenBank/DDBJ databases">
        <authorList>
            <person name="Sun Q."/>
            <person name="Ohkuma M."/>
        </authorList>
    </citation>
    <scope>NUCLEOTIDE SEQUENCE</scope>
    <source>
        <strain evidence="3">JCM 30804</strain>
    </source>
</reference>
<protein>
    <recommendedName>
        <fullName evidence="2">VWFA domain-containing protein</fullName>
    </recommendedName>
</protein>
<evidence type="ECO:0000256" key="1">
    <source>
        <dbReference type="SAM" id="MobiDB-lite"/>
    </source>
</evidence>
<proteinExistence type="predicted"/>
<dbReference type="PANTHER" id="PTHR10579">
    <property type="entry name" value="CALCIUM-ACTIVATED CHLORIDE CHANNEL REGULATOR"/>
    <property type="match status" value="1"/>
</dbReference>
<dbReference type="CDD" id="cd01465">
    <property type="entry name" value="vWA_subgroup"/>
    <property type="match status" value="1"/>
</dbReference>
<dbReference type="Gene3D" id="3.40.50.410">
    <property type="entry name" value="von Willebrand factor, type A domain"/>
    <property type="match status" value="1"/>
</dbReference>
<name>A0A917N6E1_9GAMM</name>
<dbReference type="PROSITE" id="PS51257">
    <property type="entry name" value="PROKAR_LIPOPROTEIN"/>
    <property type="match status" value="1"/>
</dbReference>
<accession>A0A917N6E1</accession>
<dbReference type="SUPFAM" id="SSF53300">
    <property type="entry name" value="vWA-like"/>
    <property type="match status" value="1"/>
</dbReference>
<feature type="domain" description="VWFA" evidence="2">
    <location>
        <begin position="218"/>
        <end position="396"/>
    </location>
</feature>
<evidence type="ECO:0000313" key="3">
    <source>
        <dbReference type="EMBL" id="GGI68423.1"/>
    </source>
</evidence>
<dbReference type="InterPro" id="IPR002035">
    <property type="entry name" value="VWF_A"/>
</dbReference>
<dbReference type="PROSITE" id="PS50234">
    <property type="entry name" value="VWFA"/>
    <property type="match status" value="1"/>
</dbReference>
<dbReference type="InterPro" id="IPR051266">
    <property type="entry name" value="CLCR"/>
</dbReference>
<dbReference type="EMBL" id="BMPZ01000001">
    <property type="protein sequence ID" value="GGI68423.1"/>
    <property type="molecule type" value="Genomic_DNA"/>
</dbReference>
<dbReference type="Proteomes" id="UP000613743">
    <property type="component" value="Unassembled WGS sequence"/>
</dbReference>
<dbReference type="InterPro" id="IPR021908">
    <property type="entry name" value="YfbK_C"/>
</dbReference>
<dbReference type="Pfam" id="PF00092">
    <property type="entry name" value="VWA"/>
    <property type="match status" value="1"/>
</dbReference>
<comment type="caution">
    <text evidence="3">The sequence shown here is derived from an EMBL/GenBank/DDBJ whole genome shotgun (WGS) entry which is preliminary data.</text>
</comment>
<dbReference type="PANTHER" id="PTHR10579:SF43">
    <property type="entry name" value="ZINC FINGER (C3HC4-TYPE RING FINGER) FAMILY PROTEIN"/>
    <property type="match status" value="1"/>
</dbReference>
<sequence length="624" mass="68314">MKYVCGTKALTGRYKVMATLITSALVIAGCSGQHSSKKESPAAESIEVSIANPAEVQAAKHAMARHQEHFSKAKMRVAALQQGMAVSVDAYAQPSFYHGPEQPQHAQSNSDKFASQEEGGFKRVLTQPVSTFSVDVDTGSYATMRRWINQGRLPQAQTIRIEELINYFNYQYPTPDSQTQPFSVATELAPSPYSDDKMLLRVGLQGYEVDKKLIGPSNLVFLMDVSGSMNSPDKLPLLKQSLLMLAKQLSAHDKISIVVYAGASGVVLDGIDGNNHLQIANSLAKMQAGGSTHGSAGIQLAYQLAQKHFIEGGVNRVILATDGDFNVGTTDQAELEALIQRKRKSGIQLTTLGFGQGNYNDHLMEQLADKGNGQYAYIDTLSEARKVLVDEISSSLLTIAQDVKIQIEFNPNLVAEYRLIGYQNRLLKREDFNNDKVDAGDIGAGHSVTALYELALNGSTNQSVDPLRYVDKQTKPLQPKGKINNHKSDFHKEIAFVKLRYKPKFNEQSILLKHPVYQNSAKASFDGASTDFRFAASVAGFGQLLNQSVHVERFDYANAIAIAQSSMGEDPYGYRHEFVKLIKNAELLSQANANLSDSNHSVNSAVQQARISPASIKLNPIPKT</sequence>
<dbReference type="Pfam" id="PF12450">
    <property type="entry name" value="vWF_A"/>
    <property type="match status" value="1"/>
</dbReference>
<evidence type="ECO:0000313" key="4">
    <source>
        <dbReference type="Proteomes" id="UP000613743"/>
    </source>
</evidence>
<reference evidence="3" key="1">
    <citation type="journal article" date="2014" name="Int. J. Syst. Evol. Microbiol.">
        <title>Complete genome sequence of Corynebacterium casei LMG S-19264T (=DSM 44701T), isolated from a smear-ripened cheese.</title>
        <authorList>
            <consortium name="US DOE Joint Genome Institute (JGI-PGF)"/>
            <person name="Walter F."/>
            <person name="Albersmeier A."/>
            <person name="Kalinowski J."/>
            <person name="Ruckert C."/>
        </authorList>
    </citation>
    <scope>NUCLEOTIDE SEQUENCE</scope>
    <source>
        <strain evidence="3">JCM 30804</strain>
    </source>
</reference>
<dbReference type="InterPro" id="IPR036465">
    <property type="entry name" value="vWFA_dom_sf"/>
</dbReference>
<dbReference type="AlphaFoldDB" id="A0A917N6E1"/>
<evidence type="ECO:0000259" key="2">
    <source>
        <dbReference type="PROSITE" id="PS50234"/>
    </source>
</evidence>
<gene>
    <name evidence="3" type="ORF">GCM10009332_01990</name>
</gene>
<feature type="compositionally biased region" description="Polar residues" evidence="1">
    <location>
        <begin position="104"/>
        <end position="113"/>
    </location>
</feature>
<dbReference type="RefSeq" id="WP_229779687.1">
    <property type="nucleotide sequence ID" value="NZ_BMPZ01000001.1"/>
</dbReference>
<organism evidence="3 4">
    <name type="scientific">Shewanella gelidii</name>
    <dbReference type="NCBI Taxonomy" id="1642821"/>
    <lineage>
        <taxon>Bacteria</taxon>
        <taxon>Pseudomonadati</taxon>
        <taxon>Pseudomonadota</taxon>
        <taxon>Gammaproteobacteria</taxon>
        <taxon>Alteromonadales</taxon>
        <taxon>Shewanellaceae</taxon>
        <taxon>Shewanella</taxon>
    </lineage>
</organism>
<dbReference type="SMART" id="SM00327">
    <property type="entry name" value="VWA"/>
    <property type="match status" value="1"/>
</dbReference>
<dbReference type="Pfam" id="PF12034">
    <property type="entry name" value="YfbK_C"/>
    <property type="match status" value="1"/>
</dbReference>
<dbReference type="InterPro" id="IPR022156">
    <property type="entry name" value="Uncharacterised_YfbK_N"/>
</dbReference>
<keyword evidence="4" id="KW-1185">Reference proteome</keyword>
<feature type="region of interest" description="Disordered" evidence="1">
    <location>
        <begin position="96"/>
        <end position="117"/>
    </location>
</feature>